<protein>
    <submittedName>
        <fullName evidence="2">Uncharacterized protein</fullName>
    </submittedName>
</protein>
<reference evidence="2" key="1">
    <citation type="submission" date="2021-05" db="EMBL/GenBank/DDBJ databases">
        <authorList>
            <person name="Alioto T."/>
            <person name="Alioto T."/>
            <person name="Gomez Garrido J."/>
        </authorList>
    </citation>
    <scope>NUCLEOTIDE SEQUENCE</scope>
</reference>
<name>A0A8D8RKD1_9HEMI</name>
<evidence type="ECO:0000313" key="2">
    <source>
        <dbReference type="EMBL" id="CAG6650414.1"/>
    </source>
</evidence>
<proteinExistence type="predicted"/>
<dbReference type="AlphaFoldDB" id="A0A8D8RKD1"/>
<feature type="compositionally biased region" description="Polar residues" evidence="1">
    <location>
        <begin position="12"/>
        <end position="45"/>
    </location>
</feature>
<organism evidence="2">
    <name type="scientific">Cacopsylla melanoneura</name>
    <dbReference type="NCBI Taxonomy" id="428564"/>
    <lineage>
        <taxon>Eukaryota</taxon>
        <taxon>Metazoa</taxon>
        <taxon>Ecdysozoa</taxon>
        <taxon>Arthropoda</taxon>
        <taxon>Hexapoda</taxon>
        <taxon>Insecta</taxon>
        <taxon>Pterygota</taxon>
        <taxon>Neoptera</taxon>
        <taxon>Paraneoptera</taxon>
        <taxon>Hemiptera</taxon>
        <taxon>Sternorrhyncha</taxon>
        <taxon>Psylloidea</taxon>
        <taxon>Psyllidae</taxon>
        <taxon>Psyllinae</taxon>
        <taxon>Cacopsylla</taxon>
    </lineage>
</organism>
<feature type="region of interest" description="Disordered" evidence="1">
    <location>
        <begin position="1"/>
        <end position="55"/>
    </location>
</feature>
<sequence length="248" mass="26605">MLLPFVEFRSAKPNQSGGNPPASVNNATSQYSSSKVDNVQENPNPGCQKPAHNCQRRTDSSVPAYYSNNVQPGSASGTYRQTCGAQPPATSAPSNCRKCNYFVSSMPPPNAPRFPPKQAYFSPPSFERVDSPYPGLGTSELSGSPLWLSSTSPNYESFVTTPVQTYPCLPFGKPHKFPSCSRFAMHHASGGKLGKHFSGALGGNLGKLCCGALGGKLGKHCCANSVKHYCGNMKACLRRVATCRYHPY</sequence>
<evidence type="ECO:0000256" key="1">
    <source>
        <dbReference type="SAM" id="MobiDB-lite"/>
    </source>
</evidence>
<accession>A0A8D8RKD1</accession>
<dbReference type="EMBL" id="HBUF01162190">
    <property type="protein sequence ID" value="CAG6650414.1"/>
    <property type="molecule type" value="Transcribed_RNA"/>
</dbReference>